<dbReference type="GO" id="GO:0030948">
    <property type="term" value="P:negative regulation of vascular endothelial growth factor receptor signaling pathway"/>
    <property type="evidence" value="ECO:0007669"/>
    <property type="project" value="EnsemblMetazoa"/>
</dbReference>
<dbReference type="STRING" id="7217.B3ME14"/>
<feature type="compositionally biased region" description="Polar residues" evidence="1">
    <location>
        <begin position="330"/>
        <end position="369"/>
    </location>
</feature>
<evidence type="ECO:0000313" key="3">
    <source>
        <dbReference type="Proteomes" id="UP000007801"/>
    </source>
</evidence>
<gene>
    <name evidence="2" type="primary">Dana\GF13508</name>
    <name evidence="2" type="synonym">dana_GLEANR_13520</name>
    <name evidence="2" type="ORF">GF13508</name>
</gene>
<dbReference type="EMBL" id="CH902619">
    <property type="protein sequence ID" value="EDV37559.1"/>
    <property type="molecule type" value="Genomic_DNA"/>
</dbReference>
<dbReference type="InterPro" id="IPR026682">
    <property type="entry name" value="AKT1S1"/>
</dbReference>
<dbReference type="OMA" id="CAKRLTA"/>
<dbReference type="OrthoDB" id="9992964at2759"/>
<feature type="region of interest" description="Disordered" evidence="1">
    <location>
        <begin position="265"/>
        <end position="399"/>
    </location>
</feature>
<dbReference type="GO" id="GO:0046627">
    <property type="term" value="P:negative regulation of insulin receptor signaling pathway"/>
    <property type="evidence" value="ECO:0007669"/>
    <property type="project" value="EnsemblMetazoa"/>
</dbReference>
<dbReference type="GO" id="GO:0048011">
    <property type="term" value="P:neurotrophin TRK receptor signaling pathway"/>
    <property type="evidence" value="ECO:0007669"/>
    <property type="project" value="InterPro"/>
</dbReference>
<keyword evidence="3" id="KW-1185">Reference proteome</keyword>
<evidence type="ECO:0000256" key="1">
    <source>
        <dbReference type="SAM" id="MobiDB-lite"/>
    </source>
</evidence>
<dbReference type="PANTHER" id="PTHR21844">
    <property type="entry name" value="AKT1 SUBSTRATE 1 PROTEIN"/>
    <property type="match status" value="1"/>
</dbReference>
<dbReference type="SMR" id="B3ME14"/>
<proteinExistence type="predicted"/>
<accession>B3ME14</accession>
<dbReference type="GO" id="GO:1904262">
    <property type="term" value="P:negative regulation of TORC1 signaling"/>
    <property type="evidence" value="ECO:0007669"/>
    <property type="project" value="EnsemblMetazoa"/>
</dbReference>
<dbReference type="GeneID" id="6496347"/>
<dbReference type="InParanoid" id="B3ME14"/>
<feature type="compositionally biased region" description="Low complexity" evidence="1">
    <location>
        <begin position="295"/>
        <end position="327"/>
    </location>
</feature>
<name>B3ME14_DROAN</name>
<protein>
    <submittedName>
        <fullName evidence="2">Uncharacterized protein</fullName>
    </submittedName>
</protein>
<dbReference type="eggNOG" id="ENOG502S0GB">
    <property type="taxonomic scope" value="Eukaryota"/>
</dbReference>
<dbReference type="HOGENOM" id="CLU_485970_0_0_1"/>
<dbReference type="Proteomes" id="UP000007801">
    <property type="component" value="Unassembled WGS sequence"/>
</dbReference>
<dbReference type="AlphaFoldDB" id="B3ME14"/>
<dbReference type="KEGG" id="dan:6496347"/>
<sequence>MLISCKCSNFVASCTKSQLRGEDGAATGNPDRNPVGGEVPIPVLLSQVFQQRFPRDFKFYNQFMDFFKRASGPIQDLAVVAINQRELLFGLTLDAAGHSWQLSLCINCNAVLCAKRLTAETGTPTHYLINSTLLTNSEELAQRKSKVSFSDTFEILIMDDKESDSVPAGPTNGIAASASNLSIGSLSGNPLDAKWQRILNVQAQQQARVQEEIADTNARIERYTRNQFQLLNSFREKSDQDCDMLLRRIRQMPEQASELLDHGMPPALEVAGNQPQSATARRRNTISSRRELSGPTTPTTTLNHPPNFLTLNQKPMQQQQQQQQQPQQPLPSASVTRRLSQFDTPPATPESTPMSVGNSPTFRQQQQTVAGGAPAQKLVTPGSVMSPSAHDADDGDDCQFDLEDVEYEPTPTAQLPSYQRSFIYQQQQFQRLPEEENSMSNDLDDIEAADEAEDALLDSSISIPGRPRHTQTQSQMMNFARSLPIEIANTPLAERAAAANNNNFVLGCEEGMDNIDIAASIQALTKSVHGEAVFGDLPRPRLRSQIEG</sequence>
<organism evidence="2 3">
    <name type="scientific">Drosophila ananassae</name>
    <name type="common">Fruit fly</name>
    <dbReference type="NCBI Taxonomy" id="7217"/>
    <lineage>
        <taxon>Eukaryota</taxon>
        <taxon>Metazoa</taxon>
        <taxon>Ecdysozoa</taxon>
        <taxon>Arthropoda</taxon>
        <taxon>Hexapoda</taxon>
        <taxon>Insecta</taxon>
        <taxon>Pterygota</taxon>
        <taxon>Neoptera</taxon>
        <taxon>Endopterygota</taxon>
        <taxon>Diptera</taxon>
        <taxon>Brachycera</taxon>
        <taxon>Muscomorpha</taxon>
        <taxon>Ephydroidea</taxon>
        <taxon>Drosophilidae</taxon>
        <taxon>Drosophila</taxon>
        <taxon>Sophophora</taxon>
    </lineage>
</organism>
<dbReference type="CTD" id="26067067"/>
<dbReference type="GO" id="GO:0005737">
    <property type="term" value="C:cytoplasm"/>
    <property type="evidence" value="ECO:0007669"/>
    <property type="project" value="TreeGrafter"/>
</dbReference>
<reference evidence="2 3" key="1">
    <citation type="journal article" date="2007" name="Nature">
        <title>Evolution of genes and genomes on the Drosophila phylogeny.</title>
        <authorList>
            <consortium name="Drosophila 12 Genomes Consortium"/>
            <person name="Clark A.G."/>
            <person name="Eisen M.B."/>
            <person name="Smith D.R."/>
            <person name="Bergman C.M."/>
            <person name="Oliver B."/>
            <person name="Markow T.A."/>
            <person name="Kaufman T.C."/>
            <person name="Kellis M."/>
            <person name="Gelbart W."/>
            <person name="Iyer V.N."/>
            <person name="Pollard D.A."/>
            <person name="Sackton T.B."/>
            <person name="Larracuente A.M."/>
            <person name="Singh N.D."/>
            <person name="Abad J.P."/>
            <person name="Abt D.N."/>
            <person name="Adryan B."/>
            <person name="Aguade M."/>
            <person name="Akashi H."/>
            <person name="Anderson W.W."/>
            <person name="Aquadro C.F."/>
            <person name="Ardell D.H."/>
            <person name="Arguello R."/>
            <person name="Artieri C.G."/>
            <person name="Barbash D.A."/>
            <person name="Barker D."/>
            <person name="Barsanti P."/>
            <person name="Batterham P."/>
            <person name="Batzoglou S."/>
            <person name="Begun D."/>
            <person name="Bhutkar A."/>
            <person name="Blanco E."/>
            <person name="Bosak S.A."/>
            <person name="Bradley R.K."/>
            <person name="Brand A.D."/>
            <person name="Brent M.R."/>
            <person name="Brooks A.N."/>
            <person name="Brown R.H."/>
            <person name="Butlin R.K."/>
            <person name="Caggese C."/>
            <person name="Calvi B.R."/>
            <person name="Bernardo de Carvalho A."/>
            <person name="Caspi A."/>
            <person name="Castrezana S."/>
            <person name="Celniker S.E."/>
            <person name="Chang J.L."/>
            <person name="Chapple C."/>
            <person name="Chatterji S."/>
            <person name="Chinwalla A."/>
            <person name="Civetta A."/>
            <person name="Clifton S.W."/>
            <person name="Comeron J.M."/>
            <person name="Costello J.C."/>
            <person name="Coyne J.A."/>
            <person name="Daub J."/>
            <person name="David R.G."/>
            <person name="Delcher A.L."/>
            <person name="Delehaunty K."/>
            <person name="Do C.B."/>
            <person name="Ebling H."/>
            <person name="Edwards K."/>
            <person name="Eickbush T."/>
            <person name="Evans J.D."/>
            <person name="Filipski A."/>
            <person name="Findeiss S."/>
            <person name="Freyhult E."/>
            <person name="Fulton L."/>
            <person name="Fulton R."/>
            <person name="Garcia A.C."/>
            <person name="Gardiner A."/>
            <person name="Garfield D.A."/>
            <person name="Garvin B.E."/>
            <person name="Gibson G."/>
            <person name="Gilbert D."/>
            <person name="Gnerre S."/>
            <person name="Godfrey J."/>
            <person name="Good R."/>
            <person name="Gotea V."/>
            <person name="Gravely B."/>
            <person name="Greenberg A.J."/>
            <person name="Griffiths-Jones S."/>
            <person name="Gross S."/>
            <person name="Guigo R."/>
            <person name="Gustafson E.A."/>
            <person name="Haerty W."/>
            <person name="Hahn M.W."/>
            <person name="Halligan D.L."/>
            <person name="Halpern A.L."/>
            <person name="Halter G.M."/>
            <person name="Han M.V."/>
            <person name="Heger A."/>
            <person name="Hillier L."/>
            <person name="Hinrichs A.S."/>
            <person name="Holmes I."/>
            <person name="Hoskins R.A."/>
            <person name="Hubisz M.J."/>
            <person name="Hultmark D."/>
            <person name="Huntley M.A."/>
            <person name="Jaffe D.B."/>
            <person name="Jagadeeshan S."/>
            <person name="Jeck W.R."/>
            <person name="Johnson J."/>
            <person name="Jones C.D."/>
            <person name="Jordan W.C."/>
            <person name="Karpen G.H."/>
            <person name="Kataoka E."/>
            <person name="Keightley P.D."/>
            <person name="Kheradpour P."/>
            <person name="Kirkness E.F."/>
            <person name="Koerich L.B."/>
            <person name="Kristiansen K."/>
            <person name="Kudrna D."/>
            <person name="Kulathinal R.J."/>
            <person name="Kumar S."/>
            <person name="Kwok R."/>
            <person name="Lander E."/>
            <person name="Langley C.H."/>
            <person name="Lapoint R."/>
            <person name="Lazzaro B.P."/>
            <person name="Lee S.J."/>
            <person name="Levesque L."/>
            <person name="Li R."/>
            <person name="Lin C.F."/>
            <person name="Lin M.F."/>
            <person name="Lindblad-Toh K."/>
            <person name="Llopart A."/>
            <person name="Long M."/>
            <person name="Low L."/>
            <person name="Lozovsky E."/>
            <person name="Lu J."/>
            <person name="Luo M."/>
            <person name="Machado C.A."/>
            <person name="Makalowski W."/>
            <person name="Marzo M."/>
            <person name="Matsuda M."/>
            <person name="Matzkin L."/>
            <person name="McAllister B."/>
            <person name="McBride C.S."/>
            <person name="McKernan B."/>
            <person name="McKernan K."/>
            <person name="Mendez-Lago M."/>
            <person name="Minx P."/>
            <person name="Mollenhauer M.U."/>
            <person name="Montooth K."/>
            <person name="Mount S.M."/>
            <person name="Mu X."/>
            <person name="Myers E."/>
            <person name="Negre B."/>
            <person name="Newfeld S."/>
            <person name="Nielsen R."/>
            <person name="Noor M.A."/>
            <person name="O'Grady P."/>
            <person name="Pachter L."/>
            <person name="Papaceit M."/>
            <person name="Parisi M.J."/>
            <person name="Parisi M."/>
            <person name="Parts L."/>
            <person name="Pedersen J.S."/>
            <person name="Pesole G."/>
            <person name="Phillippy A.M."/>
            <person name="Ponting C.P."/>
            <person name="Pop M."/>
            <person name="Porcelli D."/>
            <person name="Powell J.R."/>
            <person name="Prohaska S."/>
            <person name="Pruitt K."/>
            <person name="Puig M."/>
            <person name="Quesneville H."/>
            <person name="Ram K.R."/>
            <person name="Rand D."/>
            <person name="Rasmussen M.D."/>
            <person name="Reed L.K."/>
            <person name="Reenan R."/>
            <person name="Reily A."/>
            <person name="Remington K.A."/>
            <person name="Rieger T.T."/>
            <person name="Ritchie M.G."/>
            <person name="Robin C."/>
            <person name="Rogers Y.H."/>
            <person name="Rohde C."/>
            <person name="Rozas J."/>
            <person name="Rubenfield M.J."/>
            <person name="Ruiz A."/>
            <person name="Russo S."/>
            <person name="Salzberg S.L."/>
            <person name="Sanchez-Gracia A."/>
            <person name="Saranga D.J."/>
            <person name="Sato H."/>
            <person name="Schaeffer S.W."/>
            <person name="Schatz M.C."/>
            <person name="Schlenke T."/>
            <person name="Schwartz R."/>
            <person name="Segarra C."/>
            <person name="Singh R.S."/>
            <person name="Sirot L."/>
            <person name="Sirota M."/>
            <person name="Sisneros N.B."/>
            <person name="Smith C.D."/>
            <person name="Smith T.F."/>
            <person name="Spieth J."/>
            <person name="Stage D.E."/>
            <person name="Stark A."/>
            <person name="Stephan W."/>
            <person name="Strausberg R.L."/>
            <person name="Strempel S."/>
            <person name="Sturgill D."/>
            <person name="Sutton G."/>
            <person name="Sutton G.G."/>
            <person name="Tao W."/>
            <person name="Teichmann S."/>
            <person name="Tobari Y.N."/>
            <person name="Tomimura Y."/>
            <person name="Tsolas J.M."/>
            <person name="Valente V.L."/>
            <person name="Venter E."/>
            <person name="Venter J.C."/>
            <person name="Vicario S."/>
            <person name="Vieira F.G."/>
            <person name="Vilella A.J."/>
            <person name="Villasante A."/>
            <person name="Walenz B."/>
            <person name="Wang J."/>
            <person name="Wasserman M."/>
            <person name="Watts T."/>
            <person name="Wilson D."/>
            <person name="Wilson R.K."/>
            <person name="Wing R.A."/>
            <person name="Wolfner M.F."/>
            <person name="Wong A."/>
            <person name="Wong G.K."/>
            <person name="Wu C.I."/>
            <person name="Wu G."/>
            <person name="Yamamoto D."/>
            <person name="Yang H.P."/>
            <person name="Yang S.P."/>
            <person name="Yorke J.A."/>
            <person name="Yoshida K."/>
            <person name="Zdobnov E."/>
            <person name="Zhang P."/>
            <person name="Zhang Y."/>
            <person name="Zimin A.V."/>
            <person name="Baldwin J."/>
            <person name="Abdouelleil A."/>
            <person name="Abdulkadir J."/>
            <person name="Abebe A."/>
            <person name="Abera B."/>
            <person name="Abreu J."/>
            <person name="Acer S.C."/>
            <person name="Aftuck L."/>
            <person name="Alexander A."/>
            <person name="An P."/>
            <person name="Anderson E."/>
            <person name="Anderson S."/>
            <person name="Arachi H."/>
            <person name="Azer M."/>
            <person name="Bachantsang P."/>
            <person name="Barry A."/>
            <person name="Bayul T."/>
            <person name="Berlin A."/>
            <person name="Bessette D."/>
            <person name="Bloom T."/>
            <person name="Blye J."/>
            <person name="Boguslavskiy L."/>
            <person name="Bonnet C."/>
            <person name="Boukhgalter B."/>
            <person name="Bourzgui I."/>
            <person name="Brown A."/>
            <person name="Cahill P."/>
            <person name="Channer S."/>
            <person name="Cheshatsang Y."/>
            <person name="Chuda L."/>
            <person name="Citroen M."/>
            <person name="Collymore A."/>
            <person name="Cooke P."/>
            <person name="Costello M."/>
            <person name="D'Aco K."/>
            <person name="Daza R."/>
            <person name="De Haan G."/>
            <person name="DeGray S."/>
            <person name="DeMaso C."/>
            <person name="Dhargay N."/>
            <person name="Dooley K."/>
            <person name="Dooley E."/>
            <person name="Doricent M."/>
            <person name="Dorje P."/>
            <person name="Dorjee K."/>
            <person name="Dupes A."/>
            <person name="Elong R."/>
            <person name="Falk J."/>
            <person name="Farina A."/>
            <person name="Faro S."/>
            <person name="Ferguson D."/>
            <person name="Fisher S."/>
            <person name="Foley C.D."/>
            <person name="Franke A."/>
            <person name="Friedrich D."/>
            <person name="Gadbois L."/>
            <person name="Gearin G."/>
            <person name="Gearin C.R."/>
            <person name="Giannoukos G."/>
            <person name="Goode T."/>
            <person name="Graham J."/>
            <person name="Grandbois E."/>
            <person name="Grewal S."/>
            <person name="Gyaltsen K."/>
            <person name="Hafez N."/>
            <person name="Hagos B."/>
            <person name="Hall J."/>
            <person name="Henson C."/>
            <person name="Hollinger A."/>
            <person name="Honan T."/>
            <person name="Huard M.D."/>
            <person name="Hughes L."/>
            <person name="Hurhula B."/>
            <person name="Husby M.E."/>
            <person name="Kamat A."/>
            <person name="Kanga B."/>
            <person name="Kashin S."/>
            <person name="Khazanovich D."/>
            <person name="Kisner P."/>
            <person name="Lance K."/>
            <person name="Lara M."/>
            <person name="Lee W."/>
            <person name="Lennon N."/>
            <person name="Letendre F."/>
            <person name="LeVine R."/>
            <person name="Lipovsky A."/>
            <person name="Liu X."/>
            <person name="Liu J."/>
            <person name="Liu S."/>
            <person name="Lokyitsang T."/>
            <person name="Lokyitsang Y."/>
            <person name="Lubonja R."/>
            <person name="Lui A."/>
            <person name="MacDonald P."/>
            <person name="Magnisalis V."/>
            <person name="Maru K."/>
            <person name="Matthews C."/>
            <person name="McCusker W."/>
            <person name="McDonough S."/>
            <person name="Mehta T."/>
            <person name="Meldrim J."/>
            <person name="Meneus L."/>
            <person name="Mihai O."/>
            <person name="Mihalev A."/>
            <person name="Mihova T."/>
            <person name="Mittelman R."/>
            <person name="Mlenga V."/>
            <person name="Montmayeur A."/>
            <person name="Mulrain L."/>
            <person name="Navidi A."/>
            <person name="Naylor J."/>
            <person name="Negash T."/>
            <person name="Nguyen T."/>
            <person name="Nguyen N."/>
            <person name="Nicol R."/>
            <person name="Norbu C."/>
            <person name="Norbu N."/>
            <person name="Novod N."/>
            <person name="O'Neill B."/>
            <person name="Osman S."/>
            <person name="Markiewicz E."/>
            <person name="Oyono O.L."/>
            <person name="Patti C."/>
            <person name="Phunkhang P."/>
            <person name="Pierre F."/>
            <person name="Priest M."/>
            <person name="Raghuraman S."/>
            <person name="Rege F."/>
            <person name="Reyes R."/>
            <person name="Rise C."/>
            <person name="Rogov P."/>
            <person name="Ross K."/>
            <person name="Ryan E."/>
            <person name="Settipalli S."/>
            <person name="Shea T."/>
            <person name="Sherpa N."/>
            <person name="Shi L."/>
            <person name="Shih D."/>
            <person name="Sparrow T."/>
            <person name="Spaulding J."/>
            <person name="Stalker J."/>
            <person name="Stange-Thomann N."/>
            <person name="Stavropoulos S."/>
            <person name="Stone C."/>
            <person name="Strader C."/>
            <person name="Tesfaye S."/>
            <person name="Thomson T."/>
            <person name="Thoulutsang Y."/>
            <person name="Thoulutsang D."/>
            <person name="Topham K."/>
            <person name="Topping I."/>
            <person name="Tsamla T."/>
            <person name="Vassiliev H."/>
            <person name="Vo A."/>
            <person name="Wangchuk T."/>
            <person name="Wangdi T."/>
            <person name="Weiand M."/>
            <person name="Wilkinson J."/>
            <person name="Wilson A."/>
            <person name="Yadav S."/>
            <person name="Young G."/>
            <person name="Yu Q."/>
            <person name="Zembek L."/>
            <person name="Zhong D."/>
            <person name="Zimmer A."/>
            <person name="Zwirko Z."/>
            <person name="Jaffe D.B."/>
            <person name="Alvarez P."/>
            <person name="Brockman W."/>
            <person name="Butler J."/>
            <person name="Chin C."/>
            <person name="Gnerre S."/>
            <person name="Grabherr M."/>
            <person name="Kleber M."/>
            <person name="Mauceli E."/>
            <person name="MacCallum I."/>
        </authorList>
    </citation>
    <scope>NUCLEOTIDE SEQUENCE [LARGE SCALE GENOMIC DNA]</scope>
    <source>
        <strain evidence="3">Tucson 14024-0371.13</strain>
    </source>
</reference>
<evidence type="ECO:0000313" key="2">
    <source>
        <dbReference type="EMBL" id="EDV37559.1"/>
    </source>
</evidence>
<dbReference type="GO" id="GO:0007219">
    <property type="term" value="P:Notch signaling pathway"/>
    <property type="evidence" value="ECO:0007669"/>
    <property type="project" value="EnsemblMetazoa"/>
</dbReference>
<dbReference type="FunCoup" id="B3ME14">
    <property type="interactions" value="255"/>
</dbReference>
<dbReference type="PhylomeDB" id="B3ME14"/>
<dbReference type="Pfam" id="PF15798">
    <property type="entry name" value="PRAS"/>
    <property type="match status" value="1"/>
</dbReference>
<dbReference type="PANTHER" id="PTHR21844:SF2">
    <property type="entry name" value="PROLINE-RICH AKT1 SUBSTRATE 1"/>
    <property type="match status" value="1"/>
</dbReference>